<evidence type="ECO:0000313" key="1">
    <source>
        <dbReference type="EMBL" id="KAK4368488.1"/>
    </source>
</evidence>
<accession>A0AAE1SCY2</accession>
<name>A0AAE1SCY2_9SOLA</name>
<keyword evidence="2" id="KW-1185">Reference proteome</keyword>
<sequence length="192" mass="21690">MKVRLRAQVIPKKGSFKYPGSIIQGNEEIDDDITHCIGAEVDEMEAHIWSLVRQKNAQVDGDAEGKMDLLTTWFTSKQNIRDSTLRVYANKTFVSRRNISNASSVSSGAWKRISILTESALAREHGLRLPVWSHHHSQGLLYIGPDVEPLLRSKKATRGSNQCFDYSIDSLRPVRACCHAGKSRGFSRFYRL</sequence>
<gene>
    <name evidence="1" type="ORF">RND71_012280</name>
</gene>
<dbReference type="AlphaFoldDB" id="A0AAE1SCY2"/>
<organism evidence="1 2">
    <name type="scientific">Anisodus tanguticus</name>
    <dbReference type="NCBI Taxonomy" id="243964"/>
    <lineage>
        <taxon>Eukaryota</taxon>
        <taxon>Viridiplantae</taxon>
        <taxon>Streptophyta</taxon>
        <taxon>Embryophyta</taxon>
        <taxon>Tracheophyta</taxon>
        <taxon>Spermatophyta</taxon>
        <taxon>Magnoliopsida</taxon>
        <taxon>eudicotyledons</taxon>
        <taxon>Gunneridae</taxon>
        <taxon>Pentapetalae</taxon>
        <taxon>asterids</taxon>
        <taxon>lamiids</taxon>
        <taxon>Solanales</taxon>
        <taxon>Solanaceae</taxon>
        <taxon>Solanoideae</taxon>
        <taxon>Hyoscyameae</taxon>
        <taxon>Anisodus</taxon>
    </lineage>
</organism>
<dbReference type="EMBL" id="JAVYJV010000006">
    <property type="protein sequence ID" value="KAK4368488.1"/>
    <property type="molecule type" value="Genomic_DNA"/>
</dbReference>
<proteinExistence type="predicted"/>
<comment type="caution">
    <text evidence="1">The sequence shown here is derived from an EMBL/GenBank/DDBJ whole genome shotgun (WGS) entry which is preliminary data.</text>
</comment>
<protein>
    <submittedName>
        <fullName evidence="1">Uncharacterized protein</fullName>
    </submittedName>
</protein>
<reference evidence="1" key="1">
    <citation type="submission" date="2023-12" db="EMBL/GenBank/DDBJ databases">
        <title>Genome assembly of Anisodus tanguticus.</title>
        <authorList>
            <person name="Wang Y.-J."/>
        </authorList>
    </citation>
    <scope>NUCLEOTIDE SEQUENCE</scope>
    <source>
        <strain evidence="1">KB-2021</strain>
        <tissue evidence="1">Leaf</tissue>
    </source>
</reference>
<evidence type="ECO:0000313" key="2">
    <source>
        <dbReference type="Proteomes" id="UP001291623"/>
    </source>
</evidence>
<dbReference type="Proteomes" id="UP001291623">
    <property type="component" value="Unassembled WGS sequence"/>
</dbReference>